<dbReference type="InterPro" id="IPR012394">
    <property type="entry name" value="Aldehyde_DH_NAD(P)"/>
</dbReference>
<organism evidence="9 10">
    <name type="scientific">Pseudoxanthomonas dokdonensis</name>
    <dbReference type="NCBI Taxonomy" id="344882"/>
    <lineage>
        <taxon>Bacteria</taxon>
        <taxon>Pseudomonadati</taxon>
        <taxon>Pseudomonadota</taxon>
        <taxon>Gammaproteobacteria</taxon>
        <taxon>Lysobacterales</taxon>
        <taxon>Lysobacteraceae</taxon>
        <taxon>Pseudoxanthomonas</taxon>
    </lineage>
</organism>
<dbReference type="InterPro" id="IPR015590">
    <property type="entry name" value="Aldehyde_DH_dom"/>
</dbReference>
<evidence type="ECO:0000259" key="8">
    <source>
        <dbReference type="Pfam" id="PF00171"/>
    </source>
</evidence>
<dbReference type="GO" id="GO:0006081">
    <property type="term" value="P:aldehyde metabolic process"/>
    <property type="evidence" value="ECO:0007669"/>
    <property type="project" value="InterPro"/>
</dbReference>
<feature type="active site" evidence="5 6">
    <location>
        <position position="226"/>
    </location>
</feature>
<dbReference type="GO" id="GO:0004029">
    <property type="term" value="F:aldehyde dehydrogenase (NAD+) activity"/>
    <property type="evidence" value="ECO:0007669"/>
    <property type="project" value="TreeGrafter"/>
</dbReference>
<evidence type="ECO:0000256" key="1">
    <source>
        <dbReference type="ARBA" id="ARBA00009986"/>
    </source>
</evidence>
<dbReference type="InterPro" id="IPR029510">
    <property type="entry name" value="Ald_DH_CS_GLU"/>
</dbReference>
<dbReference type="PROSITE" id="PS00687">
    <property type="entry name" value="ALDEHYDE_DEHYDR_GLU"/>
    <property type="match status" value="1"/>
</dbReference>
<protein>
    <recommendedName>
        <fullName evidence="4">Aldehyde dehydrogenase</fullName>
    </recommendedName>
</protein>
<evidence type="ECO:0000256" key="6">
    <source>
        <dbReference type="PROSITE-ProRule" id="PRU10007"/>
    </source>
</evidence>
<dbReference type="Gene3D" id="3.40.309.10">
    <property type="entry name" value="Aldehyde Dehydrogenase, Chain A, domain 2"/>
    <property type="match status" value="1"/>
</dbReference>
<dbReference type="InterPro" id="IPR016161">
    <property type="entry name" value="Ald_DH/histidinol_DH"/>
</dbReference>
<dbReference type="PIRSF" id="PIRSF036492">
    <property type="entry name" value="ALDH"/>
    <property type="match status" value="1"/>
</dbReference>
<dbReference type="Proteomes" id="UP000052052">
    <property type="component" value="Unassembled WGS sequence"/>
</dbReference>
<dbReference type="Gene3D" id="3.40.605.10">
    <property type="entry name" value="Aldehyde Dehydrogenase, Chain A, domain 1"/>
    <property type="match status" value="1"/>
</dbReference>
<dbReference type="PATRIC" id="fig|344882.3.peg.1094"/>
<evidence type="ECO:0000313" key="9">
    <source>
        <dbReference type="EMBL" id="KRG68342.1"/>
    </source>
</evidence>
<proteinExistence type="inferred from homology"/>
<dbReference type="OrthoDB" id="9812625at2"/>
<dbReference type="AlphaFoldDB" id="A0A0R0CGX3"/>
<dbReference type="SUPFAM" id="SSF53720">
    <property type="entry name" value="ALDH-like"/>
    <property type="match status" value="1"/>
</dbReference>
<keyword evidence="2 4" id="KW-0560">Oxidoreductase</keyword>
<reference evidence="9 10" key="1">
    <citation type="submission" date="2015-05" db="EMBL/GenBank/DDBJ databases">
        <title>Genome sequencing and analysis of members of genus Stenotrophomonas.</title>
        <authorList>
            <person name="Patil P.P."/>
            <person name="Midha S."/>
            <person name="Patil P.B."/>
        </authorList>
    </citation>
    <scope>NUCLEOTIDE SEQUENCE [LARGE SCALE GENOMIC DNA]</scope>
    <source>
        <strain evidence="9 10">DSM 21858</strain>
    </source>
</reference>
<evidence type="ECO:0000256" key="2">
    <source>
        <dbReference type="ARBA" id="ARBA00023002"/>
    </source>
</evidence>
<keyword evidence="10" id="KW-1185">Reference proteome</keyword>
<dbReference type="GO" id="GO:0005737">
    <property type="term" value="C:cytoplasm"/>
    <property type="evidence" value="ECO:0007669"/>
    <property type="project" value="TreeGrafter"/>
</dbReference>
<evidence type="ECO:0000256" key="4">
    <source>
        <dbReference type="PIRNR" id="PIRNR036492"/>
    </source>
</evidence>
<evidence type="ECO:0000256" key="7">
    <source>
        <dbReference type="RuleBase" id="RU003345"/>
    </source>
</evidence>
<dbReference type="InterPro" id="IPR016162">
    <property type="entry name" value="Ald_DH_N"/>
</dbReference>
<gene>
    <name evidence="9" type="ORF">ABB29_13565</name>
</gene>
<dbReference type="PANTHER" id="PTHR43570">
    <property type="entry name" value="ALDEHYDE DEHYDROGENASE"/>
    <property type="match status" value="1"/>
</dbReference>
<feature type="active site" evidence="5">
    <location>
        <position position="260"/>
    </location>
</feature>
<keyword evidence="3" id="KW-0520">NAD</keyword>
<comment type="similarity">
    <text evidence="1 4 7">Belongs to the aldehyde dehydrogenase family.</text>
</comment>
<dbReference type="RefSeq" id="WP_057659953.1">
    <property type="nucleotide sequence ID" value="NZ_LDJL01000015.1"/>
</dbReference>
<evidence type="ECO:0000256" key="5">
    <source>
        <dbReference type="PIRSR" id="PIRSR036492-1"/>
    </source>
</evidence>
<dbReference type="Pfam" id="PF00171">
    <property type="entry name" value="Aldedh"/>
    <property type="match status" value="1"/>
</dbReference>
<dbReference type="STRING" id="344882.ABB29_13565"/>
<feature type="domain" description="Aldehyde dehydrogenase" evidence="8">
    <location>
        <begin position="15"/>
        <end position="448"/>
    </location>
</feature>
<name>A0A0R0CGX3_9GAMM</name>
<sequence>MTSTANAAAETPAIPAEFQDALASQRAHFERLRYPSHEQRVADLKQMVRLVADNRDALIEAVNQDYGCRSRFETGFAEIAVTLDGLQEAIKHLKRWMKPQKRHVDPMRLPLARARLLPQPVGVVGVVVPWNFPIAMVFHPLTSIFAAGNTAMVKMSENSNHLAQLLKTLSPKYFPTSKLVFFEDGGGRGPAFTALPFDHIFFTGSPATGKAVMANAARNLTPVTLELGGKSPAIIAPDYDVQTAAKRVIWAKTFNAGQICTNIDYLLMPQDKIEAFAGHAREAFASAYPDINNGDYTAIIDQRSHDRLQAALEDARSKGARIVELAPDQTPDASRRIMSPKLVLDVNDDMELMQREIFGPILPIRSYRTREEAAQYINDRPRPLSLYPFTNDKSLAQWYIMNTLSGGVTVNDSILHVSVHTLPFGGIGNSGMGHYHGVEGFNTFSKLRPILYQGPLRAIDWLSPPYGQRARKVLELMIRMKS</sequence>
<dbReference type="PANTHER" id="PTHR43570:SF20">
    <property type="entry name" value="ALDEHYDE DEHYDROGENASE ALDX-RELATED"/>
    <property type="match status" value="1"/>
</dbReference>
<comment type="caution">
    <text evidence="9">The sequence shown here is derived from an EMBL/GenBank/DDBJ whole genome shotgun (WGS) entry which is preliminary data.</text>
</comment>
<evidence type="ECO:0000256" key="3">
    <source>
        <dbReference type="ARBA" id="ARBA00023027"/>
    </source>
</evidence>
<evidence type="ECO:0000313" key="10">
    <source>
        <dbReference type="Proteomes" id="UP000052052"/>
    </source>
</evidence>
<dbReference type="EMBL" id="LDJL01000015">
    <property type="protein sequence ID" value="KRG68342.1"/>
    <property type="molecule type" value="Genomic_DNA"/>
</dbReference>
<dbReference type="InterPro" id="IPR016163">
    <property type="entry name" value="Ald_DH_C"/>
</dbReference>
<dbReference type="CDD" id="cd07133">
    <property type="entry name" value="ALDH_CALDH_CalB"/>
    <property type="match status" value="1"/>
</dbReference>
<accession>A0A0R0CGX3</accession>